<dbReference type="Pfam" id="PF00160">
    <property type="entry name" value="Pro_isomerase"/>
    <property type="match status" value="1"/>
</dbReference>
<dbReference type="SUPFAM" id="SSF50891">
    <property type="entry name" value="Cyclophilin-like"/>
    <property type="match status" value="1"/>
</dbReference>
<dbReference type="GO" id="GO:0016853">
    <property type="term" value="F:isomerase activity"/>
    <property type="evidence" value="ECO:0007669"/>
    <property type="project" value="UniProtKB-KW"/>
</dbReference>
<gene>
    <name evidence="6" type="ORF">EW139_04005</name>
</gene>
<dbReference type="PRINTS" id="PR00153">
    <property type="entry name" value="CSAPPISMRASE"/>
</dbReference>
<comment type="catalytic activity">
    <reaction evidence="2">
        <text>[protein]-peptidylproline (omega=180) = [protein]-peptidylproline (omega=0)</text>
        <dbReference type="Rhea" id="RHEA:16237"/>
        <dbReference type="Rhea" id="RHEA-COMP:10747"/>
        <dbReference type="Rhea" id="RHEA-COMP:10748"/>
        <dbReference type="ChEBI" id="CHEBI:83833"/>
        <dbReference type="ChEBI" id="CHEBI:83834"/>
        <dbReference type="EC" id="5.2.1.8"/>
    </reaction>
</comment>
<dbReference type="CDD" id="cd00317">
    <property type="entry name" value="cyclophilin"/>
    <property type="match status" value="1"/>
</dbReference>
<feature type="domain" description="PPIase cyclophilin-type" evidence="5">
    <location>
        <begin position="79"/>
        <end position="257"/>
    </location>
</feature>
<dbReference type="Gene3D" id="2.40.100.10">
    <property type="entry name" value="Cyclophilin-like"/>
    <property type="match status" value="1"/>
</dbReference>
<dbReference type="EMBL" id="CP037939">
    <property type="protein sequence ID" value="QBR47327.1"/>
    <property type="molecule type" value="Genomic_DNA"/>
</dbReference>
<dbReference type="PROSITE" id="PS50072">
    <property type="entry name" value="CSA_PPIASE_2"/>
    <property type="match status" value="1"/>
</dbReference>
<accession>A0ABX5SIX8</accession>
<protein>
    <recommendedName>
        <fullName evidence="2">Peptidyl-prolyl cis-trans isomerase</fullName>
        <shortName evidence="2">PPIase</shortName>
        <ecNumber evidence="2">5.2.1.8</ecNumber>
    </recommendedName>
</protein>
<dbReference type="PROSITE" id="PS00170">
    <property type="entry name" value="CSA_PPIASE_1"/>
    <property type="match status" value="1"/>
</dbReference>
<evidence type="ECO:0000256" key="3">
    <source>
        <dbReference type="SAM" id="MobiDB-lite"/>
    </source>
</evidence>
<dbReference type="InterPro" id="IPR044666">
    <property type="entry name" value="Cyclophilin_A-like"/>
</dbReference>
<evidence type="ECO:0000256" key="4">
    <source>
        <dbReference type="SAM" id="Phobius"/>
    </source>
</evidence>
<evidence type="ECO:0000313" key="6">
    <source>
        <dbReference type="EMBL" id="QBR47327.1"/>
    </source>
</evidence>
<name>A0ABX5SIX8_9LACO</name>
<reference evidence="6 7" key="1">
    <citation type="submission" date="2019-03" db="EMBL/GenBank/DDBJ databases">
        <title>Complete Genome Sequence of Leuconostoc kimchii strain NKJ218 Isolated from Homemade Kimchi.</title>
        <authorList>
            <person name="Jung J.Y."/>
            <person name="Jin H.M."/>
            <person name="Jung J.-W."/>
            <person name="Lee S.-Y."/>
            <person name="Ryu B.-G."/>
            <person name="Han S.-S."/>
            <person name="Kang H.K."/>
            <person name="Choi H.W."/>
            <person name="Chung E.J."/>
            <person name="Choi K.-M."/>
        </authorList>
    </citation>
    <scope>NUCLEOTIDE SEQUENCE [LARGE SCALE GENOMIC DNA]</scope>
    <source>
        <strain evidence="6 7">NKJ218</strain>
    </source>
</reference>
<dbReference type="InterPro" id="IPR029000">
    <property type="entry name" value="Cyclophilin-like_dom_sf"/>
</dbReference>
<evidence type="ECO:0000256" key="1">
    <source>
        <dbReference type="ARBA" id="ARBA00002388"/>
    </source>
</evidence>
<dbReference type="RefSeq" id="WP_013102553.1">
    <property type="nucleotide sequence ID" value="NZ_CP037939.1"/>
</dbReference>
<organism evidence="6 7">
    <name type="scientific">Leuconostoc kimchii</name>
    <dbReference type="NCBI Taxonomy" id="136609"/>
    <lineage>
        <taxon>Bacteria</taxon>
        <taxon>Bacillati</taxon>
        <taxon>Bacillota</taxon>
        <taxon>Bacilli</taxon>
        <taxon>Lactobacillales</taxon>
        <taxon>Lactobacillaceae</taxon>
        <taxon>Leuconostoc</taxon>
    </lineage>
</organism>
<dbReference type="PANTHER" id="PTHR45625:SF16">
    <property type="entry name" value="PEPTIDYL-PROLYL CIS-TRANS ISOMERASE"/>
    <property type="match status" value="1"/>
</dbReference>
<keyword evidence="2 6" id="KW-0413">Isomerase</keyword>
<feature type="transmembrane region" description="Helical" evidence="4">
    <location>
        <begin position="7"/>
        <end position="27"/>
    </location>
</feature>
<feature type="region of interest" description="Disordered" evidence="3">
    <location>
        <begin position="33"/>
        <end position="58"/>
    </location>
</feature>
<keyword evidence="2" id="KW-0697">Rotamase</keyword>
<keyword evidence="4" id="KW-0812">Transmembrane</keyword>
<dbReference type="Proteomes" id="UP000295756">
    <property type="component" value="Chromosome"/>
</dbReference>
<comment type="similarity">
    <text evidence="2">Belongs to the cyclophilin-type PPIase family.</text>
</comment>
<dbReference type="PANTHER" id="PTHR45625">
    <property type="entry name" value="PEPTIDYL-PROLYL CIS-TRANS ISOMERASE-RELATED"/>
    <property type="match status" value="1"/>
</dbReference>
<keyword evidence="4" id="KW-1133">Transmembrane helix</keyword>
<comment type="function">
    <text evidence="1 2">PPIases accelerate the folding of proteins. It catalyzes the cis-trans isomerization of proline imidic peptide bonds in oligopeptides.</text>
</comment>
<dbReference type="EC" id="5.2.1.8" evidence="2"/>
<feature type="compositionally biased region" description="Low complexity" evidence="3">
    <location>
        <begin position="33"/>
        <end position="46"/>
    </location>
</feature>
<dbReference type="InterPro" id="IPR002130">
    <property type="entry name" value="Cyclophilin-type_PPIase_dom"/>
</dbReference>
<sequence>MNKKKQYIILTAMGTILIILIIGIVILTSHANQTPTSDASTSTPSQTKKDPNLDKVPLPQLDTQVASNESEVKITTTDGDITVKLFNQYAPLAVENFLTHAKQNYYNNTIFHRVIADFMIQGGDPKGNGSGGHSIWYDKNNSIDSGHGFKDEISSSLYNIRGALTMANSGPNTNGSQFFINQNVKNQTQQLDTNNYPKKIVDAYQKGGNPSLDGSYTVFGQVISGMASVDKIATAKVKTGGEGSTPVKPVKIISIKILKEAK</sequence>
<evidence type="ECO:0000259" key="5">
    <source>
        <dbReference type="PROSITE" id="PS50072"/>
    </source>
</evidence>
<keyword evidence="4" id="KW-0472">Membrane</keyword>
<dbReference type="InterPro" id="IPR020892">
    <property type="entry name" value="Cyclophilin-type_PPIase_CS"/>
</dbReference>
<proteinExistence type="inferred from homology"/>
<evidence type="ECO:0000256" key="2">
    <source>
        <dbReference type="RuleBase" id="RU363019"/>
    </source>
</evidence>
<keyword evidence="7" id="KW-1185">Reference proteome</keyword>
<evidence type="ECO:0000313" key="7">
    <source>
        <dbReference type="Proteomes" id="UP000295756"/>
    </source>
</evidence>